<feature type="transmembrane region" description="Helical" evidence="3">
    <location>
        <begin position="12"/>
        <end position="36"/>
    </location>
</feature>
<organism evidence="4 5">
    <name type="scientific">Acidithiobacillus ferrooxidans</name>
    <name type="common">Thiobacillus ferrooxidans</name>
    <dbReference type="NCBI Taxonomy" id="920"/>
    <lineage>
        <taxon>Bacteria</taxon>
        <taxon>Pseudomonadati</taxon>
        <taxon>Pseudomonadota</taxon>
        <taxon>Acidithiobacillia</taxon>
        <taxon>Acidithiobacillales</taxon>
        <taxon>Acidithiobacillaceae</taxon>
        <taxon>Acidithiobacillus</taxon>
    </lineage>
</organism>
<dbReference type="InterPro" id="IPR045584">
    <property type="entry name" value="Pilin-like"/>
</dbReference>
<dbReference type="Gene3D" id="3.30.700.10">
    <property type="entry name" value="Glycoprotein, Type 4 Pilin"/>
    <property type="match status" value="1"/>
</dbReference>
<dbReference type="InterPro" id="IPR012902">
    <property type="entry name" value="N_methyl_site"/>
</dbReference>
<evidence type="ECO:0000256" key="2">
    <source>
        <dbReference type="ARBA" id="ARBA00022481"/>
    </source>
</evidence>
<keyword evidence="3" id="KW-0812">Transmembrane</keyword>
<keyword evidence="2" id="KW-0488">Methylation</keyword>
<keyword evidence="3" id="KW-1133">Transmembrane helix</keyword>
<evidence type="ECO:0008006" key="6">
    <source>
        <dbReference type="Google" id="ProtNLM"/>
    </source>
</evidence>
<evidence type="ECO:0000256" key="3">
    <source>
        <dbReference type="SAM" id="Phobius"/>
    </source>
</evidence>
<dbReference type="Proteomes" id="UP000078302">
    <property type="component" value="Unassembled WGS sequence"/>
</dbReference>
<protein>
    <recommendedName>
        <fullName evidence="6">Prepilin-type N-terminal cleavage/methylation domain-containing protein</fullName>
    </recommendedName>
</protein>
<dbReference type="Pfam" id="PF07963">
    <property type="entry name" value="N_methyl"/>
    <property type="match status" value="1"/>
</dbReference>
<comment type="caution">
    <text evidence="4">The sequence shown here is derived from an EMBL/GenBank/DDBJ whole genome shotgun (WGS) entry which is preliminary data.</text>
</comment>
<evidence type="ECO:0000256" key="1">
    <source>
        <dbReference type="ARBA" id="ARBA00005233"/>
    </source>
</evidence>
<evidence type="ECO:0000313" key="5">
    <source>
        <dbReference type="Proteomes" id="UP000078302"/>
    </source>
</evidence>
<dbReference type="GO" id="GO:0043107">
    <property type="term" value="P:type IV pilus-dependent motility"/>
    <property type="evidence" value="ECO:0007669"/>
    <property type="project" value="TreeGrafter"/>
</dbReference>
<dbReference type="PANTHER" id="PTHR30093">
    <property type="entry name" value="GENERAL SECRETION PATHWAY PROTEIN G"/>
    <property type="match status" value="1"/>
</dbReference>
<dbReference type="NCBIfam" id="TIGR02532">
    <property type="entry name" value="IV_pilin_GFxxxE"/>
    <property type="match status" value="1"/>
</dbReference>
<dbReference type="GO" id="GO:0044096">
    <property type="term" value="C:type IV pilus"/>
    <property type="evidence" value="ECO:0007669"/>
    <property type="project" value="TreeGrafter"/>
</dbReference>
<dbReference type="PANTHER" id="PTHR30093:SF34">
    <property type="entry name" value="PREPILIN PEPTIDASE-DEPENDENT PROTEIN D"/>
    <property type="match status" value="1"/>
</dbReference>
<evidence type="ECO:0000313" key="4">
    <source>
        <dbReference type="EMBL" id="OAP92684.1"/>
    </source>
</evidence>
<sequence length="180" mass="17827">MSKFVEKAQASAEAGFTLIELMIVIAIIGILAAIAIPQYEQYIVTSKATTITQDFHQAVTQATAAQAAAAAGQTTSMPQYGPAGNGDITGGYTLILSGGAPGGTVNGVASIEVNPTTINSNTPVTITLKESGNGTSSPSLLAAVVQDFAAQSNNICGATGAAGGCIATISANGGITYTAN</sequence>
<comment type="similarity">
    <text evidence="1">Belongs to the N-Me-Phe pilin family.</text>
</comment>
<reference evidence="4 5" key="1">
    <citation type="submission" date="2016-04" db="EMBL/GenBank/DDBJ databases">
        <title>Acidithiobacillus ferrooxidans genome sequencing and assembly.</title>
        <authorList>
            <person name="Zhou Z."/>
        </authorList>
    </citation>
    <scope>NUCLEOTIDE SEQUENCE [LARGE SCALE GENOMIC DNA]</scope>
    <source>
        <strain evidence="4 5">BY0502</strain>
    </source>
</reference>
<keyword evidence="5" id="KW-1185">Reference proteome</keyword>
<keyword evidence="3" id="KW-0472">Membrane</keyword>
<proteinExistence type="inferred from homology"/>
<dbReference type="PROSITE" id="PS00409">
    <property type="entry name" value="PROKAR_NTER_METHYL"/>
    <property type="match status" value="1"/>
</dbReference>
<gene>
    <name evidence="4" type="ORF">A4H96_03535</name>
</gene>
<accession>A0A179BNV5</accession>
<dbReference type="OrthoDB" id="5298970at2"/>
<dbReference type="RefSeq" id="WP_064218318.1">
    <property type="nucleotide sequence ID" value="NZ_LVXZ01000035.1"/>
</dbReference>
<name>A0A179BNV5_ACIFR</name>
<dbReference type="AlphaFoldDB" id="A0A179BNV5"/>
<dbReference type="SUPFAM" id="SSF54523">
    <property type="entry name" value="Pili subunits"/>
    <property type="match status" value="1"/>
</dbReference>
<dbReference type="EMBL" id="LVXZ01000035">
    <property type="protein sequence ID" value="OAP92684.1"/>
    <property type="molecule type" value="Genomic_DNA"/>
</dbReference>